<evidence type="ECO:0000256" key="1">
    <source>
        <dbReference type="ARBA" id="ARBA00012528"/>
    </source>
</evidence>
<dbReference type="GO" id="GO:0052621">
    <property type="term" value="F:diguanylate cyclase activity"/>
    <property type="evidence" value="ECO:0007669"/>
    <property type="project" value="UniProtKB-EC"/>
</dbReference>
<dbReference type="InterPro" id="IPR000160">
    <property type="entry name" value="GGDEF_dom"/>
</dbReference>
<comment type="caution">
    <text evidence="3">Lacks conserved residue(s) required for the propagation of feature annotation.</text>
</comment>
<dbReference type="NCBIfam" id="TIGR00254">
    <property type="entry name" value="GGDEF"/>
    <property type="match status" value="1"/>
</dbReference>
<dbReference type="GO" id="GO:0000160">
    <property type="term" value="P:phosphorelay signal transduction system"/>
    <property type="evidence" value="ECO:0007669"/>
    <property type="project" value="InterPro"/>
</dbReference>
<dbReference type="FunFam" id="3.30.70.270:FF:000001">
    <property type="entry name" value="Diguanylate cyclase domain protein"/>
    <property type="match status" value="1"/>
</dbReference>
<evidence type="ECO:0000259" key="4">
    <source>
        <dbReference type="PROSITE" id="PS50110"/>
    </source>
</evidence>
<feature type="domain" description="GGDEF" evidence="5">
    <location>
        <begin position="313"/>
        <end position="448"/>
    </location>
</feature>
<dbReference type="SMART" id="SM00267">
    <property type="entry name" value="GGDEF"/>
    <property type="match status" value="1"/>
</dbReference>
<dbReference type="PANTHER" id="PTHR45138">
    <property type="entry name" value="REGULATORY COMPONENTS OF SENSORY TRANSDUCTION SYSTEM"/>
    <property type="match status" value="1"/>
</dbReference>
<dbReference type="InterPro" id="IPR011006">
    <property type="entry name" value="CheY-like_superfamily"/>
</dbReference>
<dbReference type="InterPro" id="IPR001789">
    <property type="entry name" value="Sig_transdc_resp-reg_receiver"/>
</dbReference>
<evidence type="ECO:0000313" key="7">
    <source>
        <dbReference type="Proteomes" id="UP000592216"/>
    </source>
</evidence>
<comment type="catalytic activity">
    <reaction evidence="2">
        <text>2 GTP = 3',3'-c-di-GMP + 2 diphosphate</text>
        <dbReference type="Rhea" id="RHEA:24898"/>
        <dbReference type="ChEBI" id="CHEBI:33019"/>
        <dbReference type="ChEBI" id="CHEBI:37565"/>
        <dbReference type="ChEBI" id="CHEBI:58805"/>
        <dbReference type="EC" id="2.7.7.65"/>
    </reaction>
</comment>
<dbReference type="AlphaFoldDB" id="A0A850Q6P2"/>
<comment type="caution">
    <text evidence="6">The sequence shown here is derived from an EMBL/GenBank/DDBJ whole genome shotgun (WGS) entry which is preliminary data.</text>
</comment>
<evidence type="ECO:0000313" key="6">
    <source>
        <dbReference type="EMBL" id="NVO24796.1"/>
    </source>
</evidence>
<accession>A0A850Q6P2</accession>
<dbReference type="RefSeq" id="WP_177158430.1">
    <property type="nucleotide sequence ID" value="NZ_JABCJE010000009.1"/>
</dbReference>
<dbReference type="InterPro" id="IPR043128">
    <property type="entry name" value="Rev_trsase/Diguanyl_cyclase"/>
</dbReference>
<proteinExistence type="predicted"/>
<dbReference type="SUPFAM" id="SSF55073">
    <property type="entry name" value="Nucleotide cyclase"/>
    <property type="match status" value="1"/>
</dbReference>
<protein>
    <recommendedName>
        <fullName evidence="1">diguanylate cyclase</fullName>
        <ecNumber evidence="1">2.7.7.65</ecNumber>
    </recommendedName>
</protein>
<dbReference type="Gene3D" id="3.40.50.2300">
    <property type="match status" value="1"/>
</dbReference>
<dbReference type="EMBL" id="JABCJE010000009">
    <property type="protein sequence ID" value="NVO24796.1"/>
    <property type="molecule type" value="Genomic_DNA"/>
</dbReference>
<sequence>MSGRILVIDDVAINRIMLEVRLSQLSYQVALHGSIGEIREAAPVDAVIVAGRCLAGAPAAMLADLRGRLGQPHVPVMAILAETGPLSVADALAAGADDAIQSGGNPAEMVARLRGLTRRACFEAEGSLPSGWHWGLATGAAKAAPVLVVGATRAVAQDYASALTGGWEGRIIARAWTEAAEPFGTGTPPEVVVLCASDEHPFPAAHTLIELRSGRRTNTAAVLGVFDGALEKQALELLNMGADDLYLGATDPREIGLRIGGLMARQARLRAQQTALRQGYAESLTDPLTGLQNRRGALPALARASERARRNGGALALMVADLDHFKRINDSYGHGAGDTALIEISRRLHAAIPDAPVLARMGGEEFLIAVEVNDIADATALAEEMRHAIASVPVALGADAPEVALTISVGVQLFRDGLSGMERALTEADSALYLAKNNGRNQVSCSSVNAA</sequence>
<dbReference type="EC" id="2.7.7.65" evidence="1"/>
<dbReference type="PANTHER" id="PTHR45138:SF9">
    <property type="entry name" value="DIGUANYLATE CYCLASE DGCM-RELATED"/>
    <property type="match status" value="1"/>
</dbReference>
<dbReference type="PROSITE" id="PS50887">
    <property type="entry name" value="GGDEF"/>
    <property type="match status" value="1"/>
</dbReference>
<dbReference type="Pfam" id="PF00990">
    <property type="entry name" value="GGDEF"/>
    <property type="match status" value="1"/>
</dbReference>
<dbReference type="CDD" id="cd01949">
    <property type="entry name" value="GGDEF"/>
    <property type="match status" value="1"/>
</dbReference>
<organism evidence="6 7">
    <name type="scientific">Donghicola mangrovi</name>
    <dbReference type="NCBI Taxonomy" id="2729614"/>
    <lineage>
        <taxon>Bacteria</taxon>
        <taxon>Pseudomonadati</taxon>
        <taxon>Pseudomonadota</taxon>
        <taxon>Alphaproteobacteria</taxon>
        <taxon>Rhodobacterales</taxon>
        <taxon>Roseobacteraceae</taxon>
        <taxon>Donghicola</taxon>
    </lineage>
</organism>
<dbReference type="InterPro" id="IPR050469">
    <property type="entry name" value="Diguanylate_Cyclase"/>
</dbReference>
<gene>
    <name evidence="6" type="ORF">HJ536_15645</name>
</gene>
<evidence type="ECO:0000256" key="2">
    <source>
        <dbReference type="ARBA" id="ARBA00034247"/>
    </source>
</evidence>
<dbReference type="SUPFAM" id="SSF52172">
    <property type="entry name" value="CheY-like"/>
    <property type="match status" value="1"/>
</dbReference>
<feature type="domain" description="Response regulatory" evidence="4">
    <location>
        <begin position="4"/>
        <end position="117"/>
    </location>
</feature>
<name>A0A850Q6P2_9RHOB</name>
<dbReference type="Gene3D" id="3.30.70.270">
    <property type="match status" value="1"/>
</dbReference>
<evidence type="ECO:0000259" key="5">
    <source>
        <dbReference type="PROSITE" id="PS50887"/>
    </source>
</evidence>
<reference evidence="6 7" key="1">
    <citation type="submission" date="2020-04" db="EMBL/GenBank/DDBJ databases">
        <title>Donghicola sp., a member of the Rhodobacteraceae family isolated from mangrove forest in Thailand.</title>
        <authorList>
            <person name="Charoenyingcharoen P."/>
            <person name="Yukphan P."/>
        </authorList>
    </citation>
    <scope>NUCLEOTIDE SEQUENCE [LARGE SCALE GENOMIC DNA]</scope>
    <source>
        <strain evidence="6 7">B5-SW-15</strain>
    </source>
</reference>
<dbReference type="InterPro" id="IPR029787">
    <property type="entry name" value="Nucleotide_cyclase"/>
</dbReference>
<dbReference type="PROSITE" id="PS50110">
    <property type="entry name" value="RESPONSE_REGULATORY"/>
    <property type="match status" value="1"/>
</dbReference>
<evidence type="ECO:0000256" key="3">
    <source>
        <dbReference type="PROSITE-ProRule" id="PRU00169"/>
    </source>
</evidence>
<dbReference type="Proteomes" id="UP000592216">
    <property type="component" value="Unassembled WGS sequence"/>
</dbReference>